<dbReference type="PANTHER" id="PTHR10426:SF88">
    <property type="entry name" value="ADIPOCYTE PLASMA MEMBRANE-ASSOCIATED PROTEIN HEMOMUCIN-RELATED"/>
    <property type="match status" value="1"/>
</dbReference>
<protein>
    <recommendedName>
        <fullName evidence="7">Strictosidine synthase conserved region domain-containing protein</fullName>
    </recommendedName>
</protein>
<evidence type="ECO:0000313" key="9">
    <source>
        <dbReference type="Proteomes" id="UP000004995"/>
    </source>
</evidence>
<name>K4ADX4_SETIT</name>
<feature type="region of interest" description="Disordered" evidence="6">
    <location>
        <begin position="84"/>
        <end position="172"/>
    </location>
</feature>
<keyword evidence="5" id="KW-0325">Glycoprotein</keyword>
<evidence type="ECO:0000256" key="6">
    <source>
        <dbReference type="SAM" id="MobiDB-lite"/>
    </source>
</evidence>
<dbReference type="GO" id="GO:0016787">
    <property type="term" value="F:hydrolase activity"/>
    <property type="evidence" value="ECO:0000318"/>
    <property type="project" value="GO_Central"/>
</dbReference>
<accession>K4ADX4</accession>
<dbReference type="HOGENOM" id="CLU_1063203_0_0_1"/>
<evidence type="ECO:0000256" key="2">
    <source>
        <dbReference type="ARBA" id="ARBA00009191"/>
    </source>
</evidence>
<dbReference type="InterPro" id="IPR011042">
    <property type="entry name" value="6-blade_b-propeller_TolB-like"/>
</dbReference>
<comment type="subcellular location">
    <subcellularLocation>
        <location evidence="1">Vacuole</location>
    </subcellularLocation>
</comment>
<dbReference type="EMBL" id="AGNK02005893">
    <property type="status" value="NOT_ANNOTATED_CDS"/>
    <property type="molecule type" value="Genomic_DNA"/>
</dbReference>
<dbReference type="Gramene" id="KQK90114">
    <property type="protein sequence ID" value="KQK90114"/>
    <property type="gene ID" value="SETIT_037081mg"/>
</dbReference>
<dbReference type="Pfam" id="PF03088">
    <property type="entry name" value="Str_synth"/>
    <property type="match status" value="1"/>
</dbReference>
<dbReference type="AlphaFoldDB" id="K4ADX4"/>
<feature type="domain" description="Strictosidine synthase conserved region" evidence="7">
    <location>
        <begin position="186"/>
        <end position="262"/>
    </location>
</feature>
<feature type="compositionally biased region" description="Low complexity" evidence="6">
    <location>
        <begin position="84"/>
        <end position="99"/>
    </location>
</feature>
<keyword evidence="3" id="KW-0597">Phosphoprotein</keyword>
<keyword evidence="4" id="KW-0926">Vacuole</keyword>
<evidence type="ECO:0000256" key="3">
    <source>
        <dbReference type="ARBA" id="ARBA00022553"/>
    </source>
</evidence>
<dbReference type="GO" id="GO:0005773">
    <property type="term" value="C:vacuole"/>
    <property type="evidence" value="ECO:0007669"/>
    <property type="project" value="UniProtKB-SubCell"/>
</dbReference>
<dbReference type="Gene3D" id="2.120.10.30">
    <property type="entry name" value="TolB, C-terminal domain"/>
    <property type="match status" value="1"/>
</dbReference>
<dbReference type="STRING" id="4555.K4ADX4"/>
<feature type="compositionally biased region" description="Basic residues" evidence="6">
    <location>
        <begin position="106"/>
        <end position="121"/>
    </location>
</feature>
<evidence type="ECO:0000256" key="4">
    <source>
        <dbReference type="ARBA" id="ARBA00022554"/>
    </source>
</evidence>
<feature type="compositionally biased region" description="Basic and acidic residues" evidence="6">
    <location>
        <begin position="162"/>
        <end position="172"/>
    </location>
</feature>
<proteinExistence type="inferred from homology"/>
<dbReference type="SUPFAM" id="SSF63829">
    <property type="entry name" value="Calcium-dependent phosphotriesterase"/>
    <property type="match status" value="1"/>
</dbReference>
<feature type="compositionally biased region" description="Basic residues" evidence="6">
    <location>
        <begin position="146"/>
        <end position="161"/>
    </location>
</feature>
<sequence>MDWRSHRQLVGHWGALPLPCALPALVRDTAQHGAGTRFPEGRGADHGAGSARRRSVQLQSRGLLAGADAAGVLVRARRVRAAARGARAGAQRARGRGAAPGPGGPRVRRRRRVAVHGVRRRVGPESERSRRGRRGLGPDRGTPAWRRARGGRRPRRGQRGHRAAEGEPRRECGAIDGRGGGFALTDGVDIAADGTIYFTDASYKYNLANHMADVLETRPHGRLMSFDPSTGRTVVLVRDLYFVNGVAVAPDQSSLIYCETVM</sequence>
<comment type="similarity">
    <text evidence="2">Belongs to the strictosidine synthase family.</text>
</comment>
<reference evidence="8" key="2">
    <citation type="submission" date="2018-08" db="UniProtKB">
        <authorList>
            <consortium name="EnsemblPlants"/>
        </authorList>
    </citation>
    <scope>IDENTIFICATION</scope>
    <source>
        <strain evidence="8">Yugu1</strain>
    </source>
</reference>
<dbReference type="Proteomes" id="UP000004995">
    <property type="component" value="Unassembled WGS sequence"/>
</dbReference>
<dbReference type="InterPro" id="IPR018119">
    <property type="entry name" value="Strictosidine_synth_cons-reg"/>
</dbReference>
<dbReference type="PANTHER" id="PTHR10426">
    <property type="entry name" value="STRICTOSIDINE SYNTHASE-RELATED"/>
    <property type="match status" value="1"/>
</dbReference>
<dbReference type="EnsemblPlants" id="KQK90114">
    <property type="protein sequence ID" value="KQK90114"/>
    <property type="gene ID" value="SETIT_037081mg"/>
</dbReference>
<evidence type="ECO:0000259" key="7">
    <source>
        <dbReference type="Pfam" id="PF03088"/>
    </source>
</evidence>
<evidence type="ECO:0000256" key="1">
    <source>
        <dbReference type="ARBA" id="ARBA00004116"/>
    </source>
</evidence>
<evidence type="ECO:0000313" key="8">
    <source>
        <dbReference type="EnsemblPlants" id="KQK90114"/>
    </source>
</evidence>
<evidence type="ECO:0000256" key="5">
    <source>
        <dbReference type="ARBA" id="ARBA00023180"/>
    </source>
</evidence>
<dbReference type="InParanoid" id="K4ADX4"/>
<keyword evidence="9" id="KW-1185">Reference proteome</keyword>
<dbReference type="eggNOG" id="KOG1520">
    <property type="taxonomic scope" value="Eukaryota"/>
</dbReference>
<feature type="region of interest" description="Disordered" evidence="6">
    <location>
        <begin position="33"/>
        <end position="55"/>
    </location>
</feature>
<reference evidence="9" key="1">
    <citation type="journal article" date="2012" name="Nat. Biotechnol.">
        <title>Reference genome sequence of the model plant Setaria.</title>
        <authorList>
            <person name="Bennetzen J.L."/>
            <person name="Schmutz J."/>
            <person name="Wang H."/>
            <person name="Percifield R."/>
            <person name="Hawkins J."/>
            <person name="Pontaroli A.C."/>
            <person name="Estep M."/>
            <person name="Feng L."/>
            <person name="Vaughn J.N."/>
            <person name="Grimwood J."/>
            <person name="Jenkins J."/>
            <person name="Barry K."/>
            <person name="Lindquist E."/>
            <person name="Hellsten U."/>
            <person name="Deshpande S."/>
            <person name="Wang X."/>
            <person name="Wu X."/>
            <person name="Mitros T."/>
            <person name="Triplett J."/>
            <person name="Yang X."/>
            <person name="Ye C.Y."/>
            <person name="Mauro-Herrera M."/>
            <person name="Wang L."/>
            <person name="Li P."/>
            <person name="Sharma M."/>
            <person name="Sharma R."/>
            <person name="Ronald P.C."/>
            <person name="Panaud O."/>
            <person name="Kellogg E.A."/>
            <person name="Brutnell T.P."/>
            <person name="Doust A.N."/>
            <person name="Tuskan G.A."/>
            <person name="Rokhsar D."/>
            <person name="Devos K.M."/>
        </authorList>
    </citation>
    <scope>NUCLEOTIDE SEQUENCE [LARGE SCALE GENOMIC DNA]</scope>
    <source>
        <strain evidence="9">cv. Yugu1</strain>
    </source>
</reference>
<organism evidence="8 9">
    <name type="scientific">Setaria italica</name>
    <name type="common">Foxtail millet</name>
    <name type="synonym">Panicum italicum</name>
    <dbReference type="NCBI Taxonomy" id="4555"/>
    <lineage>
        <taxon>Eukaryota</taxon>
        <taxon>Viridiplantae</taxon>
        <taxon>Streptophyta</taxon>
        <taxon>Embryophyta</taxon>
        <taxon>Tracheophyta</taxon>
        <taxon>Spermatophyta</taxon>
        <taxon>Magnoliopsida</taxon>
        <taxon>Liliopsida</taxon>
        <taxon>Poales</taxon>
        <taxon>Poaceae</taxon>
        <taxon>PACMAD clade</taxon>
        <taxon>Panicoideae</taxon>
        <taxon>Panicodae</taxon>
        <taxon>Paniceae</taxon>
        <taxon>Cenchrinae</taxon>
        <taxon>Setaria</taxon>
    </lineage>
</organism>